<dbReference type="Gene3D" id="3.90.470.20">
    <property type="entry name" value="4'-phosphopantetheinyl transferase domain"/>
    <property type="match status" value="1"/>
</dbReference>
<dbReference type="Proteomes" id="UP000253226">
    <property type="component" value="Unassembled WGS sequence"/>
</dbReference>
<evidence type="ECO:0000313" key="2">
    <source>
        <dbReference type="Proteomes" id="UP000253226"/>
    </source>
</evidence>
<dbReference type="GO" id="GO:0008897">
    <property type="term" value="F:holo-[acyl-carrier-protein] synthase activity"/>
    <property type="evidence" value="ECO:0007669"/>
    <property type="project" value="InterPro"/>
</dbReference>
<dbReference type="InterPro" id="IPR037143">
    <property type="entry name" value="4-PPantetheinyl_Trfase_dom_sf"/>
</dbReference>
<dbReference type="EMBL" id="JPWF01000009">
    <property type="protein sequence ID" value="RCK34935.1"/>
    <property type="molecule type" value="Genomic_DNA"/>
</dbReference>
<name>A0A367W3E0_9PROT</name>
<dbReference type="GO" id="GO:0000287">
    <property type="term" value="F:magnesium ion binding"/>
    <property type="evidence" value="ECO:0007669"/>
    <property type="project" value="InterPro"/>
</dbReference>
<dbReference type="AlphaFoldDB" id="A0A367W3E0"/>
<reference evidence="1 2" key="1">
    <citation type="submission" date="2014-07" db="EMBL/GenBank/DDBJ databases">
        <title>Draft genome sequence of Thalassospira profundimaris 35.</title>
        <authorList>
            <person name="Lai Q."/>
            <person name="Shao Z."/>
        </authorList>
    </citation>
    <scope>NUCLEOTIDE SEQUENCE [LARGE SCALE GENOMIC DNA]</scope>
    <source>
        <strain evidence="1 2">35</strain>
    </source>
</reference>
<accession>A0A367W3E0</accession>
<proteinExistence type="predicted"/>
<evidence type="ECO:0008006" key="3">
    <source>
        <dbReference type="Google" id="ProtNLM"/>
    </source>
</evidence>
<comment type="caution">
    <text evidence="1">The sequence shown here is derived from an EMBL/GenBank/DDBJ whole genome shotgun (WGS) entry which is preliminary data.</text>
</comment>
<sequence length="143" mass="15424">MSVAAHDILSGLAKMIFEGREGMVTKDQNGRPWVTLGDQSLAASISHSRNVVAVALATRPDLTVGIDIEYIDLQRPIAELAAQIDMSASIDVHGFYEGWCQYEALFKATGVLDPDQQKHLSPLAEILLDVPADFTGKLVVCSG</sequence>
<organism evidence="1 2">
    <name type="scientific">Thalassospira profundimaris</name>
    <dbReference type="NCBI Taxonomy" id="502049"/>
    <lineage>
        <taxon>Bacteria</taxon>
        <taxon>Pseudomonadati</taxon>
        <taxon>Pseudomonadota</taxon>
        <taxon>Alphaproteobacteria</taxon>
        <taxon>Rhodospirillales</taxon>
        <taxon>Thalassospiraceae</taxon>
        <taxon>Thalassospira</taxon>
    </lineage>
</organism>
<gene>
    <name evidence="1" type="ORF">TH19_14550</name>
</gene>
<evidence type="ECO:0000313" key="1">
    <source>
        <dbReference type="EMBL" id="RCK34935.1"/>
    </source>
</evidence>
<dbReference type="SUPFAM" id="SSF56214">
    <property type="entry name" value="4'-phosphopantetheinyl transferase"/>
    <property type="match status" value="2"/>
</dbReference>
<protein>
    <recommendedName>
        <fullName evidence="3">Phosphopantetheinyl transferase</fullName>
    </recommendedName>
</protein>